<dbReference type="Pfam" id="PF06961">
    <property type="entry name" value="DUF1294"/>
    <property type="match status" value="1"/>
</dbReference>
<evidence type="ECO:0000256" key="1">
    <source>
        <dbReference type="SAM" id="Phobius"/>
    </source>
</evidence>
<feature type="transmembrane region" description="Helical" evidence="1">
    <location>
        <begin position="115"/>
        <end position="139"/>
    </location>
</feature>
<keyword evidence="3" id="KW-1185">Reference proteome</keyword>
<feature type="transmembrane region" description="Helical" evidence="1">
    <location>
        <begin position="12"/>
        <end position="35"/>
    </location>
</feature>
<feature type="transmembrane region" description="Helical" evidence="1">
    <location>
        <begin position="85"/>
        <end position="103"/>
    </location>
</feature>
<dbReference type="InterPro" id="IPR010718">
    <property type="entry name" value="DUF1294"/>
</dbReference>
<keyword evidence="1" id="KW-0812">Transmembrane</keyword>
<gene>
    <name evidence="2" type="ORF">DW265_12910</name>
</gene>
<feature type="transmembrane region" description="Helical" evidence="1">
    <location>
        <begin position="146"/>
        <end position="167"/>
    </location>
</feature>
<evidence type="ECO:0000313" key="3">
    <source>
        <dbReference type="Proteomes" id="UP000284095"/>
    </source>
</evidence>
<dbReference type="InterPro" id="IPR036259">
    <property type="entry name" value="MFS_trans_sf"/>
</dbReference>
<dbReference type="SUPFAM" id="SSF103473">
    <property type="entry name" value="MFS general substrate transporter"/>
    <property type="match status" value="1"/>
</dbReference>
<sequence>MFLYSHTENAQIDAILTIGALIGGSAGILLAILLFDRKTVKDNMMSRVFIVCVFVIQVIILLMVKGHHADHITLAFWEFFAKYKILLIYLAVINFIAFVAYAVDKVNAAKHRSRIKIVTLLGLAFVGGSVGSLLAMYLLRHKTRKDYFTVGVPLIMIMQVVVIFYAMNTGG</sequence>
<protein>
    <submittedName>
        <fullName evidence="2">DUF1294 domain-containing protein</fullName>
    </submittedName>
</protein>
<keyword evidence="1" id="KW-1133">Transmembrane helix</keyword>
<evidence type="ECO:0000313" key="2">
    <source>
        <dbReference type="EMBL" id="RHG22991.1"/>
    </source>
</evidence>
<reference evidence="2 3" key="1">
    <citation type="submission" date="2018-08" db="EMBL/GenBank/DDBJ databases">
        <title>A genome reference for cultivated species of the human gut microbiota.</title>
        <authorList>
            <person name="Zou Y."/>
            <person name="Xue W."/>
            <person name="Luo G."/>
        </authorList>
    </citation>
    <scope>NUCLEOTIDE SEQUENCE [LARGE SCALE GENOMIC DNA]</scope>
    <source>
        <strain evidence="2 3">AM22-22</strain>
    </source>
</reference>
<name>A0A414SR32_9FIRM</name>
<comment type="caution">
    <text evidence="2">The sequence shown here is derived from an EMBL/GenBank/DDBJ whole genome shotgun (WGS) entry which is preliminary data.</text>
</comment>
<organism evidence="2 3">
    <name type="scientific">Dorea longicatena</name>
    <dbReference type="NCBI Taxonomy" id="88431"/>
    <lineage>
        <taxon>Bacteria</taxon>
        <taxon>Bacillati</taxon>
        <taxon>Bacillota</taxon>
        <taxon>Clostridia</taxon>
        <taxon>Lachnospirales</taxon>
        <taxon>Lachnospiraceae</taxon>
        <taxon>Dorea</taxon>
    </lineage>
</organism>
<dbReference type="Proteomes" id="UP000284095">
    <property type="component" value="Unassembled WGS sequence"/>
</dbReference>
<feature type="transmembrane region" description="Helical" evidence="1">
    <location>
        <begin position="47"/>
        <end position="64"/>
    </location>
</feature>
<keyword evidence="1" id="KW-0472">Membrane</keyword>
<dbReference type="AlphaFoldDB" id="A0A414SR32"/>
<dbReference type="EMBL" id="QRIC01000035">
    <property type="protein sequence ID" value="RHG22991.1"/>
    <property type="molecule type" value="Genomic_DNA"/>
</dbReference>
<proteinExistence type="predicted"/>
<accession>A0A414SR32</accession>